<dbReference type="Pfam" id="PF08240">
    <property type="entry name" value="ADH_N"/>
    <property type="match status" value="1"/>
</dbReference>
<dbReference type="GO" id="GO:0004022">
    <property type="term" value="F:alcohol dehydrogenase (NAD+) activity"/>
    <property type="evidence" value="ECO:0007669"/>
    <property type="project" value="TreeGrafter"/>
</dbReference>
<dbReference type="Gene3D" id="3.40.50.720">
    <property type="entry name" value="NAD(P)-binding Rossmann-like Domain"/>
    <property type="match status" value="1"/>
</dbReference>
<dbReference type="PANTHER" id="PTHR42940:SF2">
    <property type="entry name" value="DEHYDROGENASE FAMILY OXIDOREDUCTASE, PUTATIVE (JCVI)-RELATED"/>
    <property type="match status" value="1"/>
</dbReference>
<protein>
    <recommendedName>
        <fullName evidence="7">Enoyl reductase (ER) domain-containing protein</fullName>
    </recommendedName>
</protein>
<gene>
    <name evidence="8" type="ORF">SI65_04661</name>
</gene>
<reference evidence="8 9" key="1">
    <citation type="journal article" date="2016" name="BMC Genomics">
        <title>Comparative genomic and transcriptomic analyses of the Fuzhuan brick tea-fermentation fungus Aspergillus cristatus.</title>
        <authorList>
            <person name="Ge Y."/>
            <person name="Wang Y."/>
            <person name="Liu Y."/>
            <person name="Tan Y."/>
            <person name="Ren X."/>
            <person name="Zhang X."/>
            <person name="Hyde K.D."/>
            <person name="Liu Y."/>
            <person name="Liu Z."/>
        </authorList>
    </citation>
    <scope>NUCLEOTIDE SEQUENCE [LARGE SCALE GENOMIC DNA]</scope>
    <source>
        <strain evidence="8 9">GZAAS20.1005</strain>
    </source>
</reference>
<dbReference type="CDD" id="cd08297">
    <property type="entry name" value="CAD3"/>
    <property type="match status" value="1"/>
</dbReference>
<organism evidence="8 9">
    <name type="scientific">Aspergillus cristatus</name>
    <name type="common">Chinese Fuzhuan brick tea-fermentation fungus</name>
    <name type="synonym">Eurotium cristatum</name>
    <dbReference type="NCBI Taxonomy" id="573508"/>
    <lineage>
        <taxon>Eukaryota</taxon>
        <taxon>Fungi</taxon>
        <taxon>Dikarya</taxon>
        <taxon>Ascomycota</taxon>
        <taxon>Pezizomycotina</taxon>
        <taxon>Eurotiomycetes</taxon>
        <taxon>Eurotiomycetidae</taxon>
        <taxon>Eurotiales</taxon>
        <taxon>Aspergillaceae</taxon>
        <taxon>Aspergillus</taxon>
        <taxon>Aspergillus subgen. Aspergillus</taxon>
    </lineage>
</organism>
<dbReference type="InterPro" id="IPR011032">
    <property type="entry name" value="GroES-like_sf"/>
</dbReference>
<feature type="domain" description="Enoyl reductase (ER)" evidence="7">
    <location>
        <begin position="18"/>
        <end position="337"/>
    </location>
</feature>
<comment type="cofactor">
    <cofactor evidence="1">
        <name>Zn(2+)</name>
        <dbReference type="ChEBI" id="CHEBI:29105"/>
    </cofactor>
</comment>
<dbReference type="Proteomes" id="UP000094569">
    <property type="component" value="Unassembled WGS sequence"/>
</dbReference>
<evidence type="ECO:0000313" key="9">
    <source>
        <dbReference type="Proteomes" id="UP000094569"/>
    </source>
</evidence>
<evidence type="ECO:0000256" key="4">
    <source>
        <dbReference type="ARBA" id="ARBA00022833"/>
    </source>
</evidence>
<proteinExistence type="inferred from homology"/>
<evidence type="ECO:0000256" key="3">
    <source>
        <dbReference type="ARBA" id="ARBA00022723"/>
    </source>
</evidence>
<dbReference type="Pfam" id="PF00107">
    <property type="entry name" value="ADH_zinc_N"/>
    <property type="match status" value="1"/>
</dbReference>
<dbReference type="InterPro" id="IPR013154">
    <property type="entry name" value="ADH-like_N"/>
</dbReference>
<dbReference type="SUPFAM" id="SSF50129">
    <property type="entry name" value="GroES-like"/>
    <property type="match status" value="1"/>
</dbReference>
<dbReference type="InterPro" id="IPR020843">
    <property type="entry name" value="ER"/>
</dbReference>
<dbReference type="InterPro" id="IPR036291">
    <property type="entry name" value="NAD(P)-bd_dom_sf"/>
</dbReference>
<dbReference type="PANTHER" id="PTHR42940">
    <property type="entry name" value="ALCOHOL DEHYDROGENASE 1-RELATED"/>
    <property type="match status" value="1"/>
</dbReference>
<dbReference type="SMART" id="SM00829">
    <property type="entry name" value="PKS_ER"/>
    <property type="match status" value="1"/>
</dbReference>
<dbReference type="OrthoDB" id="1879366at2759"/>
<dbReference type="AlphaFoldDB" id="A0A1E3BH10"/>
<evidence type="ECO:0000256" key="6">
    <source>
        <dbReference type="ARBA" id="ARBA00023027"/>
    </source>
</evidence>
<dbReference type="GO" id="GO:0005737">
    <property type="term" value="C:cytoplasm"/>
    <property type="evidence" value="ECO:0007669"/>
    <property type="project" value="TreeGrafter"/>
</dbReference>
<keyword evidence="3" id="KW-0479">Metal-binding</keyword>
<dbReference type="GO" id="GO:0046872">
    <property type="term" value="F:metal ion binding"/>
    <property type="evidence" value="ECO:0007669"/>
    <property type="project" value="UniProtKB-KW"/>
</dbReference>
<evidence type="ECO:0000259" key="7">
    <source>
        <dbReference type="SMART" id="SM00829"/>
    </source>
</evidence>
<keyword evidence="9" id="KW-1185">Reference proteome</keyword>
<evidence type="ECO:0000313" key="8">
    <source>
        <dbReference type="EMBL" id="ODM19676.1"/>
    </source>
</evidence>
<keyword evidence="5" id="KW-0560">Oxidoreductase</keyword>
<dbReference type="EMBL" id="JXNT01000004">
    <property type="protein sequence ID" value="ODM19676.1"/>
    <property type="molecule type" value="Genomic_DNA"/>
</dbReference>
<dbReference type="FunFam" id="3.40.50.720:FF:000039">
    <property type="entry name" value="Alcohol dehydrogenase AdhP"/>
    <property type="match status" value="1"/>
</dbReference>
<name>A0A1E3BH10_ASPCR</name>
<keyword evidence="4" id="KW-0862">Zinc</keyword>
<dbReference type="InterPro" id="IPR013149">
    <property type="entry name" value="ADH-like_C"/>
</dbReference>
<dbReference type="VEuPathDB" id="FungiDB:SI65_04661"/>
<accession>A0A1E3BH10</accession>
<comment type="similarity">
    <text evidence="2">Belongs to the zinc-containing alcohol dehydrogenase family.</text>
</comment>
<keyword evidence="6" id="KW-0520">NAD</keyword>
<evidence type="ECO:0000256" key="1">
    <source>
        <dbReference type="ARBA" id="ARBA00001947"/>
    </source>
</evidence>
<sequence>MEIPKYQTAACIDHPRPGAQLEIRHDVPVPEPGSGEVLIKMEWTGFCHSDLHNLTGELPMTTNVLGHEGIGRVVKVGPDTAPEMMGKQVGVAVQYLQEVPDMSGTNVPGTFQQYVVSPADFVSIIREDLKPEAAAPLLCAGLTMYSALNKLEKLCKAGDWVVIMGAGGGLGHLYVYPGLQGVQIGKELGYRIIAVDSESKRDICMRSGATAFFDFKDNAESRITSLTENIGAHAIIVVVGLEKAYEQSVQFLRPAGTLVCVGLPRPDYHIPLSPLDCVNRGYHIVGSAVGTEDEMQALLKMAAEGKVSTEYEIFEFRQINEVAAKLQRFEVEGRAVLQIP</sequence>
<comment type="caution">
    <text evidence="8">The sequence shown here is derived from an EMBL/GenBank/DDBJ whole genome shotgun (WGS) entry which is preliminary data.</text>
</comment>
<evidence type="ECO:0000256" key="2">
    <source>
        <dbReference type="ARBA" id="ARBA00008072"/>
    </source>
</evidence>
<dbReference type="Gene3D" id="3.90.180.10">
    <property type="entry name" value="Medium-chain alcohol dehydrogenases, catalytic domain"/>
    <property type="match status" value="1"/>
</dbReference>
<evidence type="ECO:0000256" key="5">
    <source>
        <dbReference type="ARBA" id="ARBA00023002"/>
    </source>
</evidence>
<dbReference type="STRING" id="573508.A0A1E3BH10"/>
<dbReference type="SUPFAM" id="SSF51735">
    <property type="entry name" value="NAD(P)-binding Rossmann-fold domains"/>
    <property type="match status" value="1"/>
</dbReference>